<evidence type="ECO:0000313" key="2">
    <source>
        <dbReference type="EMBL" id="MFD1145859.1"/>
    </source>
</evidence>
<dbReference type="Gene3D" id="1.10.3300.10">
    <property type="entry name" value="Jann2411-like domain"/>
    <property type="match status" value="1"/>
</dbReference>
<dbReference type="Pfam" id="PF07336">
    <property type="entry name" value="ABATE"/>
    <property type="match status" value="1"/>
</dbReference>
<dbReference type="PANTHER" id="PTHR35525:SF3">
    <property type="entry name" value="BLL6575 PROTEIN"/>
    <property type="match status" value="1"/>
</dbReference>
<accession>A0ABW3QN33</accession>
<dbReference type="InterPro" id="IPR010852">
    <property type="entry name" value="ABATE"/>
</dbReference>
<dbReference type="RefSeq" id="WP_380718997.1">
    <property type="nucleotide sequence ID" value="NZ_JBHTLK010000004.1"/>
</dbReference>
<evidence type="ECO:0000259" key="1">
    <source>
        <dbReference type="Pfam" id="PF11706"/>
    </source>
</evidence>
<proteinExistence type="predicted"/>
<reference evidence="3" key="1">
    <citation type="journal article" date="2019" name="Int. J. Syst. Evol. Microbiol.">
        <title>The Global Catalogue of Microorganisms (GCM) 10K type strain sequencing project: providing services to taxonomists for standard genome sequencing and annotation.</title>
        <authorList>
            <consortium name="The Broad Institute Genomics Platform"/>
            <consortium name="The Broad Institute Genome Sequencing Center for Infectious Disease"/>
            <person name="Wu L."/>
            <person name="Ma J."/>
        </authorList>
    </citation>
    <scope>NUCLEOTIDE SEQUENCE [LARGE SCALE GENOMIC DNA]</scope>
    <source>
        <strain evidence="3">CCUG 60214</strain>
    </source>
</reference>
<dbReference type="EMBL" id="JBHTLK010000004">
    <property type="protein sequence ID" value="MFD1145859.1"/>
    <property type="molecule type" value="Genomic_DNA"/>
</dbReference>
<dbReference type="SUPFAM" id="SSF160904">
    <property type="entry name" value="Jann2411-like"/>
    <property type="match status" value="1"/>
</dbReference>
<dbReference type="Proteomes" id="UP001597168">
    <property type="component" value="Unassembled WGS sequence"/>
</dbReference>
<protein>
    <submittedName>
        <fullName evidence="2">CGNR zinc finger domain-containing protein</fullName>
    </submittedName>
</protein>
<gene>
    <name evidence="2" type="ORF">ACFQ3T_01840</name>
</gene>
<dbReference type="Pfam" id="PF11706">
    <property type="entry name" value="zf-CGNR"/>
    <property type="match status" value="1"/>
</dbReference>
<dbReference type="PANTHER" id="PTHR35525">
    <property type="entry name" value="BLL6575 PROTEIN"/>
    <property type="match status" value="1"/>
</dbReference>
<comment type="caution">
    <text evidence="2">The sequence shown here is derived from an EMBL/GenBank/DDBJ whole genome shotgun (WGS) entry which is preliminary data.</text>
</comment>
<keyword evidence="3" id="KW-1185">Reference proteome</keyword>
<feature type="domain" description="Zinc finger CGNR" evidence="1">
    <location>
        <begin position="142"/>
        <end position="184"/>
    </location>
</feature>
<organism evidence="2 3">
    <name type="scientific">Saccharothrix hoggarensis</name>
    <dbReference type="NCBI Taxonomy" id="913853"/>
    <lineage>
        <taxon>Bacteria</taxon>
        <taxon>Bacillati</taxon>
        <taxon>Actinomycetota</taxon>
        <taxon>Actinomycetes</taxon>
        <taxon>Pseudonocardiales</taxon>
        <taxon>Pseudonocardiaceae</taxon>
        <taxon>Saccharothrix</taxon>
    </lineage>
</organism>
<sequence length="187" mass="20508">MTPPTASRLGLDLVATVRSRLGGAPRDDLTSPATLAAWLAARGMSHCADPDEVDLREFRALRETAYRLLEVVVDGTRARPADVESVNRWAAHPPPAVRLRAEDLPDGRTDLRAEPVRPTTAQVLGLVARDLVDLVTGPQRDRLHQCEAEVCGSFFVDTSRAGRRRWCSAATCGNRMRVAAHRSRAHD</sequence>
<dbReference type="InterPro" id="IPR023286">
    <property type="entry name" value="ABATE_dom_sf"/>
</dbReference>
<name>A0ABW3QN33_9PSEU</name>
<evidence type="ECO:0000313" key="3">
    <source>
        <dbReference type="Proteomes" id="UP001597168"/>
    </source>
</evidence>
<dbReference type="InterPro" id="IPR021005">
    <property type="entry name" value="Znf_CGNR"/>
</dbReference>